<dbReference type="EMBL" id="JANBOI010000034">
    <property type="protein sequence ID" value="KAJ1735260.1"/>
    <property type="molecule type" value="Genomic_DNA"/>
</dbReference>
<evidence type="ECO:0000256" key="1">
    <source>
        <dbReference type="ARBA" id="ARBA00004123"/>
    </source>
</evidence>
<dbReference type="GO" id="GO:0005634">
    <property type="term" value="C:nucleus"/>
    <property type="evidence" value="ECO:0007669"/>
    <property type="project" value="UniProtKB-SubCell"/>
</dbReference>
<dbReference type="PANTHER" id="PTHR47428:SF1">
    <property type="entry name" value="REGULATORY PROTEIN MIG1-RELATED"/>
    <property type="match status" value="1"/>
</dbReference>
<name>A0A9W8D0V5_9FUNG</name>
<keyword evidence="4 9" id="KW-0863">Zinc-finger</keyword>
<evidence type="ECO:0000256" key="2">
    <source>
        <dbReference type="ARBA" id="ARBA00022723"/>
    </source>
</evidence>
<dbReference type="AlphaFoldDB" id="A0A9W8D0V5"/>
<evidence type="ECO:0000313" key="12">
    <source>
        <dbReference type="EMBL" id="KAJ1735260.1"/>
    </source>
</evidence>
<dbReference type="Pfam" id="PF00096">
    <property type="entry name" value="zf-C2H2"/>
    <property type="match status" value="2"/>
</dbReference>
<feature type="region of interest" description="Disordered" evidence="10">
    <location>
        <begin position="66"/>
        <end position="110"/>
    </location>
</feature>
<dbReference type="SUPFAM" id="SSF57667">
    <property type="entry name" value="beta-beta-alpha zinc fingers"/>
    <property type="match status" value="1"/>
</dbReference>
<accession>A0A9W8D0V5</accession>
<gene>
    <name evidence="12" type="ORF">LPJ61_000634</name>
</gene>
<evidence type="ECO:0000256" key="5">
    <source>
        <dbReference type="ARBA" id="ARBA00022833"/>
    </source>
</evidence>
<keyword evidence="8" id="KW-0539">Nucleus</keyword>
<keyword evidence="2" id="KW-0479">Metal-binding</keyword>
<dbReference type="OrthoDB" id="654211at2759"/>
<feature type="region of interest" description="Disordered" evidence="10">
    <location>
        <begin position="444"/>
        <end position="464"/>
    </location>
</feature>
<dbReference type="Proteomes" id="UP001143981">
    <property type="component" value="Unassembled WGS sequence"/>
</dbReference>
<keyword evidence="6" id="KW-0805">Transcription regulation</keyword>
<feature type="domain" description="C2H2-type" evidence="11">
    <location>
        <begin position="44"/>
        <end position="73"/>
    </location>
</feature>
<feature type="compositionally biased region" description="Basic and acidic residues" evidence="10">
    <location>
        <begin position="514"/>
        <end position="525"/>
    </location>
</feature>
<evidence type="ECO:0000313" key="13">
    <source>
        <dbReference type="Proteomes" id="UP001143981"/>
    </source>
</evidence>
<evidence type="ECO:0000256" key="10">
    <source>
        <dbReference type="SAM" id="MobiDB-lite"/>
    </source>
</evidence>
<evidence type="ECO:0000256" key="8">
    <source>
        <dbReference type="ARBA" id="ARBA00023242"/>
    </source>
</evidence>
<dbReference type="FunFam" id="3.30.160.60:FF:000125">
    <property type="entry name" value="Putative zinc finger protein 143"/>
    <property type="match status" value="1"/>
</dbReference>
<proteinExistence type="predicted"/>
<sequence length="700" mass="71057">MATRNTASKCEGMRQFQCPLCPKAFFRLEHQTRHIRTHTGERPHACTHPGCEKRFSRSDELTRHMRIHKGTPAQRREARNSRKRAVRGAGGRASAGSGPADGSGPPAGISTHEPIAAFAALGSAFSGAQPDGSGGVSSASMRGHGFSAPFSMMTAAAAAAVGTASSHGMGSGIGLTGLASMSGRSLVSRLAQNHPYYGAVQPLNQLMYPVQGTSAAIGGSYHPFPGHHHQVSGSTPAAPYAHALGSLLNSTSTAGHLRPLSSGFGFRDTSLGAASLYASDTAGVGAGEYGGNYTLECPLTNPPSSTSSSSSSAVSASGGAQWGASGLLGSAQESLYPMMLPFGSMPSDGLSSTAATSRAACHPYQQLECVDHHSAQGAGSGQNSHPCVRAGGHIGSVGVANGSAIEDMTYLSTVPGAETPFPVEPTAPGASISLLVQAQQAGRLPHGSMRPSGNGAAQDAATPAGMPLLSSGVVHSPDMCDAEPMSGSAIVNNAILNLTSWHIDAETCALRGNARPEPHARRDSGDGGDSDNADQTHTGSITYAMEHVADSHAETAAAADDGAPARQTAGHAIHSLVMNSFLDEAQLAMPEPTAENGGCMFGTVGNVQHTSSVEVALEATGGGHGAASISYASDGDSTGKAHRSLRHAADTALGPSVSPVSRESLHPQTPLQAAVASVDPRCQNGDGHVLPPINTLLNSV</sequence>
<comment type="caution">
    <text evidence="12">The sequence shown here is derived from an EMBL/GenBank/DDBJ whole genome shotgun (WGS) entry which is preliminary data.</text>
</comment>
<evidence type="ECO:0000256" key="7">
    <source>
        <dbReference type="ARBA" id="ARBA00023163"/>
    </source>
</evidence>
<keyword evidence="5" id="KW-0862">Zinc</keyword>
<dbReference type="GO" id="GO:0008270">
    <property type="term" value="F:zinc ion binding"/>
    <property type="evidence" value="ECO:0007669"/>
    <property type="project" value="UniProtKB-KW"/>
</dbReference>
<keyword evidence="3" id="KW-0677">Repeat</keyword>
<dbReference type="SMART" id="SM00355">
    <property type="entry name" value="ZnF_C2H2"/>
    <property type="match status" value="2"/>
</dbReference>
<evidence type="ECO:0000256" key="9">
    <source>
        <dbReference type="PROSITE-ProRule" id="PRU00042"/>
    </source>
</evidence>
<evidence type="ECO:0000259" key="11">
    <source>
        <dbReference type="PROSITE" id="PS50157"/>
    </source>
</evidence>
<organism evidence="12 13">
    <name type="scientific">Coemansia biformis</name>
    <dbReference type="NCBI Taxonomy" id="1286918"/>
    <lineage>
        <taxon>Eukaryota</taxon>
        <taxon>Fungi</taxon>
        <taxon>Fungi incertae sedis</taxon>
        <taxon>Zoopagomycota</taxon>
        <taxon>Kickxellomycotina</taxon>
        <taxon>Kickxellomycetes</taxon>
        <taxon>Kickxellales</taxon>
        <taxon>Kickxellaceae</taxon>
        <taxon>Coemansia</taxon>
    </lineage>
</organism>
<evidence type="ECO:0000256" key="6">
    <source>
        <dbReference type="ARBA" id="ARBA00023015"/>
    </source>
</evidence>
<protein>
    <recommendedName>
        <fullName evidence="11">C2H2-type domain-containing protein</fullName>
    </recommendedName>
</protein>
<feature type="region of interest" description="Disordered" evidence="10">
    <location>
        <begin position="512"/>
        <end position="537"/>
    </location>
</feature>
<keyword evidence="7" id="KW-0804">Transcription</keyword>
<keyword evidence="13" id="KW-1185">Reference proteome</keyword>
<dbReference type="InterPro" id="IPR036236">
    <property type="entry name" value="Znf_C2H2_sf"/>
</dbReference>
<dbReference type="InterPro" id="IPR051007">
    <property type="entry name" value="creA/MIG_C2H2-ZnF"/>
</dbReference>
<dbReference type="GO" id="GO:0000433">
    <property type="term" value="P:carbon catabolite repression of transcription from RNA polymerase II promoter by glucose"/>
    <property type="evidence" value="ECO:0007669"/>
    <property type="project" value="TreeGrafter"/>
</dbReference>
<dbReference type="PROSITE" id="PS00028">
    <property type="entry name" value="ZINC_FINGER_C2H2_1"/>
    <property type="match status" value="2"/>
</dbReference>
<feature type="compositionally biased region" description="Low complexity" evidence="10">
    <location>
        <begin position="94"/>
        <end position="108"/>
    </location>
</feature>
<evidence type="ECO:0000256" key="3">
    <source>
        <dbReference type="ARBA" id="ARBA00022737"/>
    </source>
</evidence>
<dbReference type="PANTHER" id="PTHR47428">
    <property type="entry name" value="REGULATORY PROTEIN MIG1-RELATED"/>
    <property type="match status" value="1"/>
</dbReference>
<dbReference type="PROSITE" id="PS50157">
    <property type="entry name" value="ZINC_FINGER_C2H2_2"/>
    <property type="match status" value="2"/>
</dbReference>
<feature type="domain" description="C2H2-type" evidence="11">
    <location>
        <begin position="16"/>
        <end position="43"/>
    </location>
</feature>
<dbReference type="GO" id="GO:0000978">
    <property type="term" value="F:RNA polymerase II cis-regulatory region sequence-specific DNA binding"/>
    <property type="evidence" value="ECO:0007669"/>
    <property type="project" value="TreeGrafter"/>
</dbReference>
<evidence type="ECO:0000256" key="4">
    <source>
        <dbReference type="ARBA" id="ARBA00022771"/>
    </source>
</evidence>
<dbReference type="Gene3D" id="3.30.160.60">
    <property type="entry name" value="Classic Zinc Finger"/>
    <property type="match status" value="2"/>
</dbReference>
<dbReference type="GO" id="GO:0005737">
    <property type="term" value="C:cytoplasm"/>
    <property type="evidence" value="ECO:0007669"/>
    <property type="project" value="TreeGrafter"/>
</dbReference>
<dbReference type="InterPro" id="IPR013087">
    <property type="entry name" value="Znf_C2H2_type"/>
</dbReference>
<reference evidence="12" key="1">
    <citation type="submission" date="2022-07" db="EMBL/GenBank/DDBJ databases">
        <title>Phylogenomic reconstructions and comparative analyses of Kickxellomycotina fungi.</title>
        <authorList>
            <person name="Reynolds N.K."/>
            <person name="Stajich J.E."/>
            <person name="Barry K."/>
            <person name="Grigoriev I.V."/>
            <person name="Crous P."/>
            <person name="Smith M.E."/>
        </authorList>
    </citation>
    <scope>NUCLEOTIDE SEQUENCE</scope>
    <source>
        <strain evidence="12">BCRC 34381</strain>
    </source>
</reference>
<comment type="subcellular location">
    <subcellularLocation>
        <location evidence="1">Nucleus</location>
    </subcellularLocation>
</comment>